<dbReference type="GO" id="GO:0046872">
    <property type="term" value="F:metal ion binding"/>
    <property type="evidence" value="ECO:0007669"/>
    <property type="project" value="InterPro"/>
</dbReference>
<dbReference type="PATRIC" id="fig|375.37.peg.9178"/>
<dbReference type="InterPro" id="IPR011095">
    <property type="entry name" value="Dala_Dala_lig_C"/>
</dbReference>
<dbReference type="OrthoDB" id="9813261at2"/>
<dbReference type="SUPFAM" id="SSF52440">
    <property type="entry name" value="PreATP-grasp domain"/>
    <property type="match status" value="1"/>
</dbReference>
<dbReference type="AlphaFoldDB" id="A0A0M9B3Z8"/>
<reference evidence="7 9" key="2">
    <citation type="submission" date="2024-06" db="EMBL/GenBank/DDBJ databases">
        <title>Genomic Encyclopedia of Type Strains, Phase V (KMG-V): Genome sequencing to study the core and pangenomes of soil and plant-associated prokaryotes.</title>
        <authorList>
            <person name="Whitman W."/>
        </authorList>
    </citation>
    <scope>NUCLEOTIDE SEQUENCE [LARGE SCALE GENOMIC DNA]</scope>
    <source>
        <strain evidence="7 9">USDA 160</strain>
    </source>
</reference>
<keyword evidence="9" id="KW-1185">Reference proteome</keyword>
<dbReference type="Gene3D" id="3.30.1490.20">
    <property type="entry name" value="ATP-grasp fold, A domain"/>
    <property type="match status" value="1"/>
</dbReference>
<dbReference type="PANTHER" id="PTHR23132">
    <property type="entry name" value="D-ALANINE--D-ALANINE LIGASE"/>
    <property type="match status" value="1"/>
</dbReference>
<dbReference type="RefSeq" id="WP_011090946.1">
    <property type="nucleotide sequence ID" value="NZ_BJNK01000097.1"/>
</dbReference>
<name>A0A0M9B3Z8_BRAJP</name>
<keyword evidence="3" id="KW-0961">Cell wall biogenesis/degradation</keyword>
<dbReference type="Gene3D" id="3.30.470.20">
    <property type="entry name" value="ATP-grasp fold, B domain"/>
    <property type="match status" value="1"/>
</dbReference>
<dbReference type="Proteomes" id="UP000181962">
    <property type="component" value="Chromosome"/>
</dbReference>
<protein>
    <submittedName>
        <fullName evidence="7">D-alanine-D-alanine ligase</fullName>
        <ecNumber evidence="7">6.3.2.4</ecNumber>
    </submittedName>
</protein>
<dbReference type="GO" id="GO:0071555">
    <property type="term" value="P:cell wall organization"/>
    <property type="evidence" value="ECO:0007669"/>
    <property type="project" value="UniProtKB-KW"/>
</dbReference>
<proteinExistence type="inferred from homology"/>
<dbReference type="GO" id="GO:0008716">
    <property type="term" value="F:D-alanine-D-alanine ligase activity"/>
    <property type="evidence" value="ECO:0007669"/>
    <property type="project" value="UniProtKB-EC"/>
</dbReference>
<dbReference type="KEGG" id="bjp:RN69_42720"/>
<dbReference type="PROSITE" id="PS50975">
    <property type="entry name" value="ATP_GRASP"/>
    <property type="match status" value="1"/>
</dbReference>
<evidence type="ECO:0000313" key="6">
    <source>
        <dbReference type="EMBL" id="APG15927.1"/>
    </source>
</evidence>
<dbReference type="EMBL" id="JBEPTQ010000002">
    <property type="protein sequence ID" value="MET4725777.1"/>
    <property type="molecule type" value="Genomic_DNA"/>
</dbReference>
<evidence type="ECO:0000256" key="2">
    <source>
        <dbReference type="ARBA" id="ARBA00022598"/>
    </source>
</evidence>
<keyword evidence="4" id="KW-0067">ATP-binding</keyword>
<dbReference type="Proteomes" id="UP001549291">
    <property type="component" value="Unassembled WGS sequence"/>
</dbReference>
<evidence type="ECO:0000313" key="9">
    <source>
        <dbReference type="Proteomes" id="UP001549291"/>
    </source>
</evidence>
<dbReference type="EC" id="6.3.2.4" evidence="7"/>
<dbReference type="Gene3D" id="3.40.50.20">
    <property type="match status" value="1"/>
</dbReference>
<evidence type="ECO:0000259" key="5">
    <source>
        <dbReference type="PROSITE" id="PS50975"/>
    </source>
</evidence>
<dbReference type="InterPro" id="IPR013815">
    <property type="entry name" value="ATP_grasp_subdomain_1"/>
</dbReference>
<dbReference type="GO" id="GO:0005524">
    <property type="term" value="F:ATP binding"/>
    <property type="evidence" value="ECO:0007669"/>
    <property type="project" value="UniProtKB-UniRule"/>
</dbReference>
<feature type="domain" description="ATP-grasp" evidence="5">
    <location>
        <begin position="119"/>
        <end position="320"/>
    </location>
</feature>
<dbReference type="EMBL" id="CP017637">
    <property type="protein sequence ID" value="APG15927.1"/>
    <property type="molecule type" value="Genomic_DNA"/>
</dbReference>
<dbReference type="Pfam" id="PF07478">
    <property type="entry name" value="Dala_Dala_lig_C"/>
    <property type="match status" value="1"/>
</dbReference>
<accession>A0A0M9B3Z8</accession>
<dbReference type="InterPro" id="IPR011761">
    <property type="entry name" value="ATP-grasp"/>
</dbReference>
<dbReference type="InterPro" id="IPR016185">
    <property type="entry name" value="PreATP-grasp_dom_sf"/>
</dbReference>
<evidence type="ECO:0000256" key="1">
    <source>
        <dbReference type="ARBA" id="ARBA00010871"/>
    </source>
</evidence>
<reference evidence="6 8" key="1">
    <citation type="submission" date="2016-11" db="EMBL/GenBank/DDBJ databases">
        <title>Complete Genome Sequence of Bradyrhizobium sp. strain J5, an isolated from soybean nodule in Hokkaido.</title>
        <authorList>
            <person name="Kanehara K."/>
        </authorList>
    </citation>
    <scope>NUCLEOTIDE SEQUENCE [LARGE SCALE GENOMIC DNA]</scope>
    <source>
        <strain evidence="6 8">J5</strain>
    </source>
</reference>
<keyword evidence="2 7" id="KW-0436">Ligase</keyword>
<dbReference type="GeneID" id="92963995"/>
<evidence type="ECO:0000256" key="3">
    <source>
        <dbReference type="ARBA" id="ARBA00023316"/>
    </source>
</evidence>
<comment type="similarity">
    <text evidence="1">Belongs to the D-alanine--D-alanine ligase family.</text>
</comment>
<evidence type="ECO:0000313" key="8">
    <source>
        <dbReference type="Proteomes" id="UP000181962"/>
    </source>
</evidence>
<dbReference type="SUPFAM" id="SSF56059">
    <property type="entry name" value="Glutathione synthetase ATP-binding domain-like"/>
    <property type="match status" value="1"/>
</dbReference>
<keyword evidence="4" id="KW-0547">Nucleotide-binding</keyword>
<sequence>MRVAVVWNDDHRGVINHFGQPCPEKYGRKTVESVVAALQEGNHDTLLCEGDKGLLATLERFMPPDSQARPSGIVFNMAYGIQGECRYTHVPAMLEMAGVPYTGSSPLGHALALDKAITKQLIRDCGVPTPNFRVMRRGTESTGDLCFPLVVKPRHESTSFGLQLVYEPAQLRQAVEVIVTQYAQDALVEEYIEGREICVALLGNGELEALPLVEQDFGERETRLITWEDKMHMAVVEPQKICPAQVGSNLATILRDISVATFRACRCRDYARVDIRIDRSGHPFVLEINSMAALGIGASYVLAAKAAGYTFSSLVNGILDVAHARYFGTGISQAEQPSNRERIYYAAG</sequence>
<evidence type="ECO:0000256" key="4">
    <source>
        <dbReference type="PROSITE-ProRule" id="PRU00409"/>
    </source>
</evidence>
<gene>
    <name evidence="7" type="ORF">ABIF63_009883</name>
    <name evidence="6" type="ORF">BKD09_47365</name>
</gene>
<dbReference type="FunFam" id="3.40.50.20:FF:000048">
    <property type="entry name" value="D-alanine--D-alanine ligase"/>
    <property type="match status" value="1"/>
</dbReference>
<dbReference type="PANTHER" id="PTHR23132:SF23">
    <property type="entry name" value="D-ALANINE--D-ALANINE LIGASE B"/>
    <property type="match status" value="1"/>
</dbReference>
<organism evidence="6 8">
    <name type="scientific">Bradyrhizobium japonicum</name>
    <dbReference type="NCBI Taxonomy" id="375"/>
    <lineage>
        <taxon>Bacteria</taxon>
        <taxon>Pseudomonadati</taxon>
        <taxon>Pseudomonadota</taxon>
        <taxon>Alphaproteobacteria</taxon>
        <taxon>Hyphomicrobiales</taxon>
        <taxon>Nitrobacteraceae</taxon>
        <taxon>Bradyrhizobium</taxon>
    </lineage>
</organism>
<evidence type="ECO:0000313" key="7">
    <source>
        <dbReference type="EMBL" id="MET4725777.1"/>
    </source>
</evidence>